<dbReference type="Proteomes" id="UP001525566">
    <property type="component" value="Unassembled WGS sequence"/>
</dbReference>
<feature type="chain" id="PRO_5046270736" description="DUF6705 domain-containing protein" evidence="1">
    <location>
        <begin position="20"/>
        <end position="200"/>
    </location>
</feature>
<evidence type="ECO:0000313" key="3">
    <source>
        <dbReference type="EMBL" id="MCT2564276.1"/>
    </source>
</evidence>
<evidence type="ECO:0000259" key="2">
    <source>
        <dbReference type="Pfam" id="PF20448"/>
    </source>
</evidence>
<sequence>MKNSLFILTFLCMILSCKAQVIGSLEQFEECSRRPNRDQEGCPDLENITYVKDANNRLDQFVGTWKGNYGGKQYEIKLEKKINYKSDPSDNRSFDRLIGRILVKDNSGNIIYTSMSKTDNKTSFFGDNFQHRGYVMYFVGNYKCLESGNVFIETRLNNPNEMKLFYSQDKDGLITSPSQCPNFETFEPLLPTEVMILTKQ</sequence>
<dbReference type="RefSeq" id="WP_259841065.1">
    <property type="nucleotide sequence ID" value="NZ_JAOAMU010000007.1"/>
</dbReference>
<dbReference type="Pfam" id="PF20448">
    <property type="entry name" value="DUF6705"/>
    <property type="match status" value="1"/>
</dbReference>
<comment type="caution">
    <text evidence="3">The sequence shown here is derived from an EMBL/GenBank/DDBJ whole genome shotgun (WGS) entry which is preliminary data.</text>
</comment>
<dbReference type="EMBL" id="JAOAMU010000007">
    <property type="protein sequence ID" value="MCT2564276.1"/>
    <property type="molecule type" value="Genomic_DNA"/>
</dbReference>
<keyword evidence="4" id="KW-1185">Reference proteome</keyword>
<accession>A0ABT2IZL3</accession>
<dbReference type="PROSITE" id="PS51257">
    <property type="entry name" value="PROKAR_LIPOPROTEIN"/>
    <property type="match status" value="1"/>
</dbReference>
<feature type="signal peptide" evidence="1">
    <location>
        <begin position="1"/>
        <end position="19"/>
    </location>
</feature>
<keyword evidence="1" id="KW-0732">Signal</keyword>
<proteinExistence type="predicted"/>
<feature type="domain" description="DUF6705" evidence="2">
    <location>
        <begin position="1"/>
        <end position="145"/>
    </location>
</feature>
<gene>
    <name evidence="3" type="ORF">N0B48_20470</name>
</gene>
<evidence type="ECO:0000313" key="4">
    <source>
        <dbReference type="Proteomes" id="UP001525566"/>
    </source>
</evidence>
<organism evidence="3 4">
    <name type="scientific">Chryseobacterium herbae</name>
    <dbReference type="NCBI Taxonomy" id="2976476"/>
    <lineage>
        <taxon>Bacteria</taxon>
        <taxon>Pseudomonadati</taxon>
        <taxon>Bacteroidota</taxon>
        <taxon>Flavobacteriia</taxon>
        <taxon>Flavobacteriales</taxon>
        <taxon>Weeksellaceae</taxon>
        <taxon>Chryseobacterium group</taxon>
        <taxon>Chryseobacterium</taxon>
    </lineage>
</organism>
<evidence type="ECO:0000256" key="1">
    <source>
        <dbReference type="SAM" id="SignalP"/>
    </source>
</evidence>
<reference evidence="3 4" key="1">
    <citation type="submission" date="2022-09" db="EMBL/GenBank/DDBJ databases">
        <title>Chryseobacterium oleae sp.nov., isolated from the inter-root soil of Pyrola calliantha H. Andr. in Tibet.</title>
        <authorList>
            <person name="Li Z."/>
        </authorList>
    </citation>
    <scope>NUCLEOTIDE SEQUENCE [LARGE SCALE GENOMIC DNA]</scope>
    <source>
        <strain evidence="4">pc1-10</strain>
    </source>
</reference>
<dbReference type="InterPro" id="IPR046551">
    <property type="entry name" value="DUF6705"/>
</dbReference>
<protein>
    <recommendedName>
        <fullName evidence="2">DUF6705 domain-containing protein</fullName>
    </recommendedName>
</protein>
<name>A0ABT2IZL3_9FLAO</name>